<name>A0AAV4W477_CAEEX</name>
<proteinExistence type="predicted"/>
<keyword evidence="2" id="KW-1185">Reference proteome</keyword>
<accession>A0AAV4W477</accession>
<gene>
    <name evidence="1" type="ORF">CEXT_396751</name>
</gene>
<dbReference type="AlphaFoldDB" id="A0AAV4W477"/>
<evidence type="ECO:0000313" key="1">
    <source>
        <dbReference type="EMBL" id="GIY76756.1"/>
    </source>
</evidence>
<dbReference type="Proteomes" id="UP001054945">
    <property type="component" value="Unassembled WGS sequence"/>
</dbReference>
<protein>
    <submittedName>
        <fullName evidence="1">Uncharacterized protein</fullName>
    </submittedName>
</protein>
<comment type="caution">
    <text evidence="1">The sequence shown here is derived from an EMBL/GenBank/DDBJ whole genome shotgun (WGS) entry which is preliminary data.</text>
</comment>
<dbReference type="EMBL" id="BPLR01015529">
    <property type="protein sequence ID" value="GIY76756.1"/>
    <property type="molecule type" value="Genomic_DNA"/>
</dbReference>
<sequence length="84" mass="9839">MEVNKDSLQLYDLMGLNGRRMERGSRKTRMVADRYHPNDSDYGDALTFNEAMTMFQTNAKARPLYLEKRLVLGKLYGHRVEKIL</sequence>
<evidence type="ECO:0000313" key="2">
    <source>
        <dbReference type="Proteomes" id="UP001054945"/>
    </source>
</evidence>
<reference evidence="1 2" key="1">
    <citation type="submission" date="2021-06" db="EMBL/GenBank/DDBJ databases">
        <title>Caerostris extrusa draft genome.</title>
        <authorList>
            <person name="Kono N."/>
            <person name="Arakawa K."/>
        </authorList>
    </citation>
    <scope>NUCLEOTIDE SEQUENCE [LARGE SCALE GENOMIC DNA]</scope>
</reference>
<organism evidence="1 2">
    <name type="scientific">Caerostris extrusa</name>
    <name type="common">Bark spider</name>
    <name type="synonym">Caerostris bankana</name>
    <dbReference type="NCBI Taxonomy" id="172846"/>
    <lineage>
        <taxon>Eukaryota</taxon>
        <taxon>Metazoa</taxon>
        <taxon>Ecdysozoa</taxon>
        <taxon>Arthropoda</taxon>
        <taxon>Chelicerata</taxon>
        <taxon>Arachnida</taxon>
        <taxon>Araneae</taxon>
        <taxon>Araneomorphae</taxon>
        <taxon>Entelegynae</taxon>
        <taxon>Araneoidea</taxon>
        <taxon>Araneidae</taxon>
        <taxon>Caerostris</taxon>
    </lineage>
</organism>